<reference evidence="4" key="1">
    <citation type="submission" date="2018-06" db="EMBL/GenBank/DDBJ databases">
        <authorList>
            <person name="Khan S.A."/>
        </authorList>
    </citation>
    <scope>NUCLEOTIDE SEQUENCE [LARGE SCALE GENOMIC DNA]</scope>
    <source>
        <strain evidence="4">DB-1506</strain>
    </source>
</reference>
<dbReference type="Pfam" id="PF22691">
    <property type="entry name" value="Thiolase_C_1"/>
    <property type="match status" value="1"/>
</dbReference>
<dbReference type="NCBIfam" id="NF005704">
    <property type="entry name" value="PRK07516.1"/>
    <property type="match status" value="1"/>
</dbReference>
<evidence type="ECO:0000259" key="1">
    <source>
        <dbReference type="Pfam" id="PF00108"/>
    </source>
</evidence>
<dbReference type="RefSeq" id="WP_111468738.1">
    <property type="nucleotide sequence ID" value="NZ_QLIX01000002.1"/>
</dbReference>
<dbReference type="EMBL" id="QLIX01000002">
    <property type="protein sequence ID" value="RAI60553.1"/>
    <property type="molecule type" value="Genomic_DNA"/>
</dbReference>
<dbReference type="SUPFAM" id="SSF53901">
    <property type="entry name" value="Thiolase-like"/>
    <property type="match status" value="1"/>
</dbReference>
<name>A0A327MES4_9PROT</name>
<comment type="caution">
    <text evidence="3">The sequence shown here is derived from an EMBL/GenBank/DDBJ whole genome shotgun (WGS) entry which is preliminary data.</text>
</comment>
<evidence type="ECO:0000259" key="2">
    <source>
        <dbReference type="Pfam" id="PF22691"/>
    </source>
</evidence>
<dbReference type="CDD" id="cd00829">
    <property type="entry name" value="SCP-x_thiolase"/>
    <property type="match status" value="1"/>
</dbReference>
<dbReference type="InterPro" id="IPR016039">
    <property type="entry name" value="Thiolase-like"/>
</dbReference>
<dbReference type="InterPro" id="IPR020616">
    <property type="entry name" value="Thiolase_N"/>
</dbReference>
<dbReference type="GO" id="GO:0003988">
    <property type="term" value="F:acetyl-CoA C-acyltransferase activity"/>
    <property type="evidence" value="ECO:0007669"/>
    <property type="project" value="UniProtKB-ARBA"/>
</dbReference>
<dbReference type="PIRSF" id="PIRSF000429">
    <property type="entry name" value="Ac-CoA_Ac_transf"/>
    <property type="match status" value="1"/>
</dbReference>
<dbReference type="Pfam" id="PF00108">
    <property type="entry name" value="Thiolase_N"/>
    <property type="match status" value="1"/>
</dbReference>
<dbReference type="PANTHER" id="PTHR42870">
    <property type="entry name" value="ACETYL-COA C-ACETYLTRANSFERASE"/>
    <property type="match status" value="1"/>
</dbReference>
<proteinExistence type="predicted"/>
<dbReference type="PANTHER" id="PTHR42870:SF1">
    <property type="entry name" value="NON-SPECIFIC LIPID-TRANSFER PROTEIN-LIKE 2"/>
    <property type="match status" value="1"/>
</dbReference>
<evidence type="ECO:0000313" key="3">
    <source>
        <dbReference type="EMBL" id="RAI60553.1"/>
    </source>
</evidence>
<dbReference type="AlphaFoldDB" id="A0A327MES4"/>
<accession>A0A327MES4</accession>
<feature type="domain" description="Thiolase N-terminal" evidence="1">
    <location>
        <begin position="12"/>
        <end position="233"/>
    </location>
</feature>
<dbReference type="Gene3D" id="3.40.47.10">
    <property type="match status" value="1"/>
</dbReference>
<dbReference type="OrthoDB" id="9790314at2"/>
<sequence>MPAPTLAAPEACIVGWAHTPFGKAEEPDLESLLARVGRAAIEDAGISPAEIDAGFVGVFGEGFTNQGFPSSLILQSVPELRFKPITRYENACATGTAAIHGALDFLAAGRGRFALVLGAEKMTATPGPQVGEILLNASYRKTEQDIKGGFAGVFGRIAEAYFQRHGDQSDALAAIAAKNHKNGVDNPWAQMRKDLGFAFCRAESEKNPFVAPPLKRTDCSLVSDGAAALVITDAETAKAMQKAVRFRAAVQVNDFLPIAARDITRFEGPREAWTRALDQAGLGAVTDLSFVETHDCFTIAELLEYEAMGLTPEGQGARAALEGWTAADGRLPVNRSGGLKSKGHPIGATGISMHVLTAMQLTDTAGAMQLPKAEIGGIFNMGGAAVANYVSILERA</sequence>
<dbReference type="InterPro" id="IPR055140">
    <property type="entry name" value="Thiolase_C_2"/>
</dbReference>
<evidence type="ECO:0000313" key="4">
    <source>
        <dbReference type="Proteomes" id="UP000249065"/>
    </source>
</evidence>
<keyword evidence="4" id="KW-1185">Reference proteome</keyword>
<dbReference type="Proteomes" id="UP000249065">
    <property type="component" value="Unassembled WGS sequence"/>
</dbReference>
<dbReference type="InterPro" id="IPR002155">
    <property type="entry name" value="Thiolase"/>
</dbReference>
<organism evidence="3 4">
    <name type="scientific">Roseicella frigidaeris</name>
    <dbReference type="NCBI Taxonomy" id="2230885"/>
    <lineage>
        <taxon>Bacteria</taxon>
        <taxon>Pseudomonadati</taxon>
        <taxon>Pseudomonadota</taxon>
        <taxon>Alphaproteobacteria</taxon>
        <taxon>Acetobacterales</taxon>
        <taxon>Roseomonadaceae</taxon>
        <taxon>Roseicella</taxon>
    </lineage>
</organism>
<feature type="domain" description="Thiolase C-terminal" evidence="2">
    <location>
        <begin position="260"/>
        <end position="395"/>
    </location>
</feature>
<protein>
    <submittedName>
        <fullName evidence="3">Thiolase domain-containing protein</fullName>
    </submittedName>
</protein>
<gene>
    <name evidence="3" type="ORF">DOO78_05165</name>
</gene>